<comment type="subcellular location">
    <subcellularLocation>
        <location evidence="1">Cell membrane</location>
        <topology evidence="1">Multi-pass membrane protein</topology>
    </subcellularLocation>
</comment>
<dbReference type="EMBL" id="MFAQ01000041">
    <property type="protein sequence ID" value="OGD81616.1"/>
    <property type="molecule type" value="Genomic_DNA"/>
</dbReference>
<dbReference type="AlphaFoldDB" id="A0A1F5FPS8"/>
<keyword evidence="7 9" id="KW-1133">Transmembrane helix</keyword>
<keyword evidence="8 9" id="KW-0472">Membrane</keyword>
<evidence type="ECO:0000313" key="12">
    <source>
        <dbReference type="EMBL" id="OGD81616.1"/>
    </source>
</evidence>
<evidence type="ECO:0000256" key="6">
    <source>
        <dbReference type="ARBA" id="ARBA00022840"/>
    </source>
</evidence>
<evidence type="ECO:0008006" key="14">
    <source>
        <dbReference type="Google" id="ProtNLM"/>
    </source>
</evidence>
<dbReference type="InterPro" id="IPR003593">
    <property type="entry name" value="AAA+_ATPase"/>
</dbReference>
<evidence type="ECO:0000256" key="9">
    <source>
        <dbReference type="SAM" id="Phobius"/>
    </source>
</evidence>
<dbReference type="GO" id="GO:0015421">
    <property type="term" value="F:ABC-type oligopeptide transporter activity"/>
    <property type="evidence" value="ECO:0007669"/>
    <property type="project" value="TreeGrafter"/>
</dbReference>
<dbReference type="PANTHER" id="PTHR43394:SF1">
    <property type="entry name" value="ATP-BINDING CASSETTE SUB-FAMILY B MEMBER 10, MITOCHONDRIAL"/>
    <property type="match status" value="1"/>
</dbReference>
<dbReference type="Gene3D" id="1.20.1560.10">
    <property type="entry name" value="ABC transporter type 1, transmembrane domain"/>
    <property type="match status" value="1"/>
</dbReference>
<dbReference type="GO" id="GO:0016887">
    <property type="term" value="F:ATP hydrolysis activity"/>
    <property type="evidence" value="ECO:0007669"/>
    <property type="project" value="InterPro"/>
</dbReference>
<protein>
    <recommendedName>
        <fullName evidence="14">ABC transporter domain-containing protein</fullName>
    </recommendedName>
</protein>
<evidence type="ECO:0000256" key="5">
    <source>
        <dbReference type="ARBA" id="ARBA00022741"/>
    </source>
</evidence>
<keyword evidence="3" id="KW-1003">Cell membrane</keyword>
<dbReference type="PANTHER" id="PTHR43394">
    <property type="entry name" value="ATP-DEPENDENT PERMEASE MDL1, MITOCHONDRIAL"/>
    <property type="match status" value="1"/>
</dbReference>
<accession>A0A1F5FPS8</accession>
<feature type="transmembrane region" description="Helical" evidence="9">
    <location>
        <begin position="152"/>
        <end position="173"/>
    </location>
</feature>
<keyword evidence="5" id="KW-0547">Nucleotide-binding</keyword>
<dbReference type="GO" id="GO:0005886">
    <property type="term" value="C:plasma membrane"/>
    <property type="evidence" value="ECO:0007669"/>
    <property type="project" value="UniProtKB-SubCell"/>
</dbReference>
<evidence type="ECO:0000313" key="13">
    <source>
        <dbReference type="Proteomes" id="UP000179237"/>
    </source>
</evidence>
<dbReference type="PROSITE" id="PS50929">
    <property type="entry name" value="ABC_TM1F"/>
    <property type="match status" value="1"/>
</dbReference>
<dbReference type="InterPro" id="IPR027417">
    <property type="entry name" value="P-loop_NTPase"/>
</dbReference>
<evidence type="ECO:0000256" key="1">
    <source>
        <dbReference type="ARBA" id="ARBA00004651"/>
    </source>
</evidence>
<evidence type="ECO:0000259" key="10">
    <source>
        <dbReference type="PROSITE" id="PS50893"/>
    </source>
</evidence>
<name>A0A1F5FPS8_9BACT</name>
<comment type="caution">
    <text evidence="12">The sequence shown here is derived from an EMBL/GenBank/DDBJ whole genome shotgun (WGS) entry which is preliminary data.</text>
</comment>
<keyword evidence="4 9" id="KW-0812">Transmembrane</keyword>
<evidence type="ECO:0000256" key="4">
    <source>
        <dbReference type="ARBA" id="ARBA00022692"/>
    </source>
</evidence>
<dbReference type="Pfam" id="PF00005">
    <property type="entry name" value="ABC_tran"/>
    <property type="match status" value="1"/>
</dbReference>
<evidence type="ECO:0000256" key="3">
    <source>
        <dbReference type="ARBA" id="ARBA00022475"/>
    </source>
</evidence>
<dbReference type="InterPro" id="IPR003439">
    <property type="entry name" value="ABC_transporter-like_ATP-bd"/>
</dbReference>
<organism evidence="12 13">
    <name type="scientific">Candidatus Collierbacteria bacterium RIFOXYD1_FULL_40_9</name>
    <dbReference type="NCBI Taxonomy" id="1817731"/>
    <lineage>
        <taxon>Bacteria</taxon>
        <taxon>Candidatus Collieribacteriota</taxon>
    </lineage>
</organism>
<dbReference type="GO" id="GO:0005524">
    <property type="term" value="F:ATP binding"/>
    <property type="evidence" value="ECO:0007669"/>
    <property type="project" value="UniProtKB-KW"/>
</dbReference>
<dbReference type="FunFam" id="3.40.50.300:FF:000221">
    <property type="entry name" value="Multidrug ABC transporter ATP-binding protein"/>
    <property type="match status" value="1"/>
</dbReference>
<dbReference type="InterPro" id="IPR039421">
    <property type="entry name" value="Type_1_exporter"/>
</dbReference>
<dbReference type="SUPFAM" id="SSF52540">
    <property type="entry name" value="P-loop containing nucleoside triphosphate hydrolases"/>
    <property type="match status" value="1"/>
</dbReference>
<evidence type="ECO:0000256" key="8">
    <source>
        <dbReference type="ARBA" id="ARBA00023136"/>
    </source>
</evidence>
<dbReference type="SUPFAM" id="SSF90123">
    <property type="entry name" value="ABC transporter transmembrane region"/>
    <property type="match status" value="1"/>
</dbReference>
<dbReference type="InterPro" id="IPR036640">
    <property type="entry name" value="ABC1_TM_sf"/>
</dbReference>
<dbReference type="SMART" id="SM00382">
    <property type="entry name" value="AAA"/>
    <property type="match status" value="1"/>
</dbReference>
<dbReference type="InterPro" id="IPR011527">
    <property type="entry name" value="ABC1_TM_dom"/>
</dbReference>
<evidence type="ECO:0000259" key="11">
    <source>
        <dbReference type="PROSITE" id="PS50929"/>
    </source>
</evidence>
<sequence length="604" mass="68983">MNKLFGKFKNTLSTTFRLLKIYWEYDKKIFLGNLFFVTLPSLIEFVNAYIYKLIIDLVIGSVNGAPTKMSTLYWLLGARVGTFLVQDLSFSLQKHFNNLLWTKFPLHLYQKYLGFITNLDLEYFENSDFKNKLEKVRNSYAWKPQNLISSSFYIFEGLTQVTIAIIAIAYLNWLLLVPIIIAATIGLIIQTKVSEVAWGIWSDLSPHRKKYWYLSGLIEGGYSGESIKEIKIFKLASRFLQELKEIYIKFDTENVAQSKKQFKVNVAHGFINNIVYICIELYVILSAIAKKITIGDATYYTAITSRFQSGVNGLFRNITNLYDNSLYVKDMFDILDTPKLLDHKEKPIKVRTDLAPKIEFKNVSFKYPEAKGYVLKNFNLTLNPGEKVALVGENGAGKSTIIKLLARFYDVTGGEILINGKNIKDMDINDWHKTLGVLFQDYIKYQHTLEDNIYFGKAYTKKSESKIVDAAQKSGADLVAKTLPNKYKQMLGKTFDGGVELSNGQWQKVALGRAYLRNAPVLILDEPTASIDAKAEYEIFKKVDALSKHKTVIIISHRFSTVRNADKIFVLKKGEIEEVGSHQQLLDKNGTYAKLFKLQAKGYQ</sequence>
<evidence type="ECO:0000256" key="7">
    <source>
        <dbReference type="ARBA" id="ARBA00022989"/>
    </source>
</evidence>
<reference evidence="12 13" key="1">
    <citation type="journal article" date="2016" name="Nat. Commun.">
        <title>Thousands of microbial genomes shed light on interconnected biogeochemical processes in an aquifer system.</title>
        <authorList>
            <person name="Anantharaman K."/>
            <person name="Brown C.T."/>
            <person name="Hug L.A."/>
            <person name="Sharon I."/>
            <person name="Castelle C.J."/>
            <person name="Probst A.J."/>
            <person name="Thomas B.C."/>
            <person name="Singh A."/>
            <person name="Wilkins M.J."/>
            <person name="Karaoz U."/>
            <person name="Brodie E.L."/>
            <person name="Williams K.H."/>
            <person name="Hubbard S.S."/>
            <person name="Banfield J.F."/>
        </authorList>
    </citation>
    <scope>NUCLEOTIDE SEQUENCE [LARGE SCALE GENOMIC DNA]</scope>
</reference>
<dbReference type="Proteomes" id="UP000179237">
    <property type="component" value="Unassembled WGS sequence"/>
</dbReference>
<dbReference type="PROSITE" id="PS50893">
    <property type="entry name" value="ABC_TRANSPORTER_2"/>
    <property type="match status" value="1"/>
</dbReference>
<dbReference type="Gene3D" id="3.40.50.300">
    <property type="entry name" value="P-loop containing nucleotide triphosphate hydrolases"/>
    <property type="match status" value="1"/>
</dbReference>
<feature type="domain" description="ABC transporter" evidence="10">
    <location>
        <begin position="358"/>
        <end position="598"/>
    </location>
</feature>
<keyword evidence="2" id="KW-0813">Transport</keyword>
<feature type="domain" description="ABC transmembrane type-1" evidence="11">
    <location>
        <begin position="41"/>
        <end position="323"/>
    </location>
</feature>
<gene>
    <name evidence="12" type="ORF">A2572_04530</name>
</gene>
<proteinExistence type="predicted"/>
<keyword evidence="6" id="KW-0067">ATP-binding</keyword>
<feature type="transmembrane region" description="Helical" evidence="9">
    <location>
        <begin position="29"/>
        <end position="51"/>
    </location>
</feature>
<evidence type="ECO:0000256" key="2">
    <source>
        <dbReference type="ARBA" id="ARBA00022448"/>
    </source>
</evidence>